<evidence type="ECO:0008006" key="4">
    <source>
        <dbReference type="Google" id="ProtNLM"/>
    </source>
</evidence>
<protein>
    <recommendedName>
        <fullName evidence="4">Sushi domain-containing protein</fullName>
    </recommendedName>
</protein>
<gene>
    <name evidence="2" type="ORF">PENTCL1PPCAC_27617</name>
</gene>
<keyword evidence="3" id="KW-1185">Reference proteome</keyword>
<name>A0AAV5UGF2_9BILA</name>
<evidence type="ECO:0000256" key="1">
    <source>
        <dbReference type="SAM" id="SignalP"/>
    </source>
</evidence>
<dbReference type="EMBL" id="BTSX01000006">
    <property type="protein sequence ID" value="GMT05443.1"/>
    <property type="molecule type" value="Genomic_DNA"/>
</dbReference>
<dbReference type="Proteomes" id="UP001432027">
    <property type="component" value="Unassembled WGS sequence"/>
</dbReference>
<feature type="signal peptide" evidence="1">
    <location>
        <begin position="1"/>
        <end position="19"/>
    </location>
</feature>
<feature type="chain" id="PRO_5044022932" description="Sushi domain-containing protein" evidence="1">
    <location>
        <begin position="20"/>
        <end position="704"/>
    </location>
</feature>
<proteinExistence type="predicted"/>
<accession>A0AAV5UGF2</accession>
<keyword evidence="1" id="KW-0732">Signal</keyword>
<comment type="caution">
    <text evidence="2">The sequence shown here is derived from an EMBL/GenBank/DDBJ whole genome shotgun (WGS) entry which is preliminary data.</text>
</comment>
<reference evidence="2" key="1">
    <citation type="submission" date="2023-10" db="EMBL/GenBank/DDBJ databases">
        <title>Genome assembly of Pristionchus species.</title>
        <authorList>
            <person name="Yoshida K."/>
            <person name="Sommer R.J."/>
        </authorList>
    </citation>
    <scope>NUCLEOTIDE SEQUENCE</scope>
    <source>
        <strain evidence="2">RS0144</strain>
    </source>
</reference>
<dbReference type="AlphaFoldDB" id="A0AAV5UGF2"/>
<evidence type="ECO:0000313" key="2">
    <source>
        <dbReference type="EMBL" id="GMT05443.1"/>
    </source>
</evidence>
<organism evidence="2 3">
    <name type="scientific">Pristionchus entomophagus</name>
    <dbReference type="NCBI Taxonomy" id="358040"/>
    <lineage>
        <taxon>Eukaryota</taxon>
        <taxon>Metazoa</taxon>
        <taxon>Ecdysozoa</taxon>
        <taxon>Nematoda</taxon>
        <taxon>Chromadorea</taxon>
        <taxon>Rhabditida</taxon>
        <taxon>Rhabditina</taxon>
        <taxon>Diplogasteromorpha</taxon>
        <taxon>Diplogasteroidea</taxon>
        <taxon>Neodiplogasteridae</taxon>
        <taxon>Pristionchus</taxon>
    </lineage>
</organism>
<sequence length="704" mass="77225">MREAIVPFLLLFSCLDAFGSRCGCPSSDYSSLCPPGLLCFNKLVEKECTITCSAGDLRYMSSFLWHTSPFIRCEDGQYLRPNGTAVAAVTQLVCTSAPPCNRCPTITFNDYCEGDYKCENTLTTVAVDEGCSRTTCQRGELMIKNGKRFLMTKSLTCSSDGVWHTAEGASIDANTATCTMKRSCQSCDTPPISKACGKGDIVCNRNLIRMIGGADSSQCRKISCKDSHVTILIGDKIVTDVSISCNAAGSWALDTSGVELTNTLEVTCSVPICETCVELKLTSNCPPEGRCDNEDLHKGGGPTENQCSIVSCKNGQLAIKEGAIWVEATALTCDGERRWVTERRIIISNTAAVTCAQYKCDACPEVVADSQNRCPKDAMYCHREYLRSGYLDLQNCQKTTCQMGQMTVFTGREFKTSEALSCRAGKWRTQTGESVGADVIGTCAFLPCASCPPVQTVINLPDGSVNVLPLETVPNTSNCSFVDCGEGEIAMYQNGAWRDVRSLTCNYDRQWYVVELDQVKEPFPEGRPVTDYFLAKCTKAKACDHCQELGTTLECHNGFCNPNLLERSMDVNGCKKIACPTFVMVQDGKHWVKSAYLKCKSGRWITDSSKPISPDAKVTCKADHAPPPCQNCTFSMVSGASRSVVDECLIVHCNPKGRNVKVFSRYWGTYLEVWYMRCTQFGWMSQSSVLINDDDPYAITARCD</sequence>
<evidence type="ECO:0000313" key="3">
    <source>
        <dbReference type="Proteomes" id="UP001432027"/>
    </source>
</evidence>